<keyword evidence="2" id="KW-0472">Membrane</keyword>
<dbReference type="OrthoDB" id="9802763at2"/>
<evidence type="ECO:0000256" key="2">
    <source>
        <dbReference type="SAM" id="Phobius"/>
    </source>
</evidence>
<proteinExistence type="predicted"/>
<reference evidence="4" key="1">
    <citation type="submission" date="2016-10" db="EMBL/GenBank/DDBJ databases">
        <authorList>
            <person name="Varghese N."/>
            <person name="Submissions S."/>
        </authorList>
    </citation>
    <scope>NUCLEOTIDE SEQUENCE [LARGE SCALE GENOMIC DNA]</scope>
    <source>
        <strain evidence="4">JCM 14963</strain>
    </source>
</reference>
<evidence type="ECO:0000313" key="3">
    <source>
        <dbReference type="EMBL" id="SDR71564.1"/>
    </source>
</evidence>
<keyword evidence="2" id="KW-1133">Transmembrane helix</keyword>
<feature type="compositionally biased region" description="Basic and acidic residues" evidence="1">
    <location>
        <begin position="70"/>
        <end position="83"/>
    </location>
</feature>
<keyword evidence="2" id="KW-0812">Transmembrane</keyword>
<dbReference type="PANTHER" id="PTHR41532">
    <property type="entry name" value="FIXS PROTEIN"/>
    <property type="match status" value="1"/>
</dbReference>
<feature type="compositionally biased region" description="Polar residues" evidence="1">
    <location>
        <begin position="59"/>
        <end position="69"/>
    </location>
</feature>
<dbReference type="EMBL" id="LT629763">
    <property type="protein sequence ID" value="SDR71564.1"/>
    <property type="molecule type" value="Genomic_DNA"/>
</dbReference>
<dbReference type="NCBIfam" id="TIGR00847">
    <property type="entry name" value="ccoS"/>
    <property type="match status" value="1"/>
</dbReference>
<evidence type="ECO:0000313" key="4">
    <source>
        <dbReference type="Proteomes" id="UP000243413"/>
    </source>
</evidence>
<evidence type="ECO:0000256" key="1">
    <source>
        <dbReference type="SAM" id="MobiDB-lite"/>
    </source>
</evidence>
<feature type="region of interest" description="Disordered" evidence="1">
    <location>
        <begin position="52"/>
        <end position="83"/>
    </location>
</feature>
<dbReference type="Proteomes" id="UP000243413">
    <property type="component" value="Chromosome I"/>
</dbReference>
<dbReference type="STRING" id="472181.SAMN05216271_0146"/>
<dbReference type="AlphaFoldDB" id="A0A1H1LAF2"/>
<dbReference type="InterPro" id="IPR004714">
    <property type="entry name" value="Cyt_oxidase_maturation_cbb3"/>
</dbReference>
<gene>
    <name evidence="3" type="ORF">SAMN05216271_0146</name>
</gene>
<organism evidence="3 4">
    <name type="scientific">Halopseudomonas sabulinigri</name>
    <dbReference type="NCBI Taxonomy" id="472181"/>
    <lineage>
        <taxon>Bacteria</taxon>
        <taxon>Pseudomonadati</taxon>
        <taxon>Pseudomonadota</taxon>
        <taxon>Gammaproteobacteria</taxon>
        <taxon>Pseudomonadales</taxon>
        <taxon>Pseudomonadaceae</taxon>
        <taxon>Halopseudomonas</taxon>
    </lineage>
</organism>
<dbReference type="Pfam" id="PF03597">
    <property type="entry name" value="FixS"/>
    <property type="match status" value="1"/>
</dbReference>
<name>A0A1H1LAF2_9GAMM</name>
<sequence>MTVLYILVPIAILLVVIAIWVFNWAVNNGQYDDLDSPAHSILFDEDDPAHLAAQGRSKAASTPDQGANQSDDKTAQADDDRPA</sequence>
<dbReference type="PANTHER" id="PTHR41532:SF1">
    <property type="entry name" value="FIXS PROTEIN"/>
    <property type="match status" value="1"/>
</dbReference>
<protein>
    <submittedName>
        <fullName evidence="3">Cytochrome oxidase maturation protein, cbb3-type</fullName>
    </submittedName>
</protein>
<feature type="transmembrane region" description="Helical" evidence="2">
    <location>
        <begin position="6"/>
        <end position="26"/>
    </location>
</feature>
<accession>A0A1H1LAF2</accession>
<dbReference type="RefSeq" id="WP_092283044.1">
    <property type="nucleotide sequence ID" value="NZ_LT629763.1"/>
</dbReference>